<feature type="chain" id="PRO_5014137446" evidence="1">
    <location>
        <begin position="19"/>
        <end position="564"/>
    </location>
</feature>
<name>A0A2H9VTE6_9SPHI</name>
<keyword evidence="1" id="KW-0732">Signal</keyword>
<evidence type="ECO:0000256" key="1">
    <source>
        <dbReference type="SAM" id="SignalP"/>
    </source>
</evidence>
<feature type="signal peptide" evidence="1">
    <location>
        <begin position="1"/>
        <end position="18"/>
    </location>
</feature>
<accession>A0A2H9VTE6</accession>
<dbReference type="AlphaFoldDB" id="A0A2H9VTE6"/>
<sequence length="564" mass="64289">MKNAIFLTALFVSSLISAKLFSQTVPVGTPAIEDYYRRMQLVGKVDSNLSFSVRPLFAEALKVNDIFDPEGNLKTNWNKPDVATFAQGKGLFRVLPFTILQQFNSHHPYGWNDGTMIPAKGYQTQISGGIYFKYGPLSIQLRPDFVYAANPPFDGFESGHDIQDIARYYRLHSVIDYPERFGNTAYKKATLGASSIRLTFDPISIGVSNENLWWGPGISNALVLTNNAPGFQHISVNTVRPIRTGIGYFEGEIMAGILQNSGLTALSTPPQPSWVTSKPGQKDEKRYFTGYNINYHPKWVPGLTLGMTRTFSSYYSDNKRVGDFIPFLVPFQKRDANNGAGDAFPRDQITSLYVRWLFNKVNAEIYFEYGWEDNLYNIRDFVGSPEHSRAYILGLRKLFPINGHNGEYIMFDTEITQTSLQSAEAAIREVSYWYYNFDVKQGHTNFGQVLGAGTGPSGNIQSMSVSWMKGLKRLGFGIERYEHDVDYYRETFADINGNSRKWVDLAFSLQGEWNYKNLIFNARLKTIRSFNYQWILKNYTPDNYYIPNNTVYNLHAQLGVTYRF</sequence>
<reference evidence="2 3" key="1">
    <citation type="submission" date="2017-11" db="EMBL/GenBank/DDBJ databases">
        <title>Genomic Encyclopedia of Archaeal and Bacterial Type Strains, Phase II (KMG-II): From Individual Species to Whole Genera.</title>
        <authorList>
            <person name="Goeker M."/>
        </authorList>
    </citation>
    <scope>NUCLEOTIDE SEQUENCE [LARGE SCALE GENOMIC DNA]</scope>
    <source>
        <strain evidence="2 3">DSM 28175</strain>
    </source>
</reference>
<dbReference type="RefSeq" id="WP_100340275.1">
    <property type="nucleotide sequence ID" value="NZ_PGFJ01000001.1"/>
</dbReference>
<dbReference type="EMBL" id="PGFJ01000001">
    <property type="protein sequence ID" value="PJJ84062.1"/>
    <property type="molecule type" value="Genomic_DNA"/>
</dbReference>
<dbReference type="Pfam" id="PF14052">
    <property type="entry name" value="Caps_assemb_Wzi"/>
    <property type="match status" value="1"/>
</dbReference>
<dbReference type="OrthoDB" id="1293009at2"/>
<evidence type="ECO:0000313" key="2">
    <source>
        <dbReference type="EMBL" id="PJJ84062.1"/>
    </source>
</evidence>
<dbReference type="Proteomes" id="UP000242687">
    <property type="component" value="Unassembled WGS sequence"/>
</dbReference>
<dbReference type="Gene3D" id="2.40.160.130">
    <property type="entry name" value="Capsule assembly protein Wzi"/>
    <property type="match status" value="1"/>
</dbReference>
<comment type="caution">
    <text evidence="2">The sequence shown here is derived from an EMBL/GenBank/DDBJ whole genome shotgun (WGS) entry which is preliminary data.</text>
</comment>
<evidence type="ECO:0000313" key="3">
    <source>
        <dbReference type="Proteomes" id="UP000242687"/>
    </source>
</evidence>
<dbReference type="InterPro" id="IPR026950">
    <property type="entry name" value="Caps_assemb_Wzi"/>
</dbReference>
<dbReference type="InterPro" id="IPR038636">
    <property type="entry name" value="Wzi_sf"/>
</dbReference>
<protein>
    <submittedName>
        <fullName evidence="2">Capsule assembly protein Wzi</fullName>
    </submittedName>
</protein>
<keyword evidence="3" id="KW-1185">Reference proteome</keyword>
<organism evidence="2 3">
    <name type="scientific">Mucilaginibacter auburnensis</name>
    <dbReference type="NCBI Taxonomy" id="1457233"/>
    <lineage>
        <taxon>Bacteria</taxon>
        <taxon>Pseudomonadati</taxon>
        <taxon>Bacteroidota</taxon>
        <taxon>Sphingobacteriia</taxon>
        <taxon>Sphingobacteriales</taxon>
        <taxon>Sphingobacteriaceae</taxon>
        <taxon>Mucilaginibacter</taxon>
    </lineage>
</organism>
<proteinExistence type="predicted"/>
<gene>
    <name evidence="2" type="ORF">CLV57_1066</name>
</gene>